<comment type="caution">
    <text evidence="2">The sequence shown here is derived from an EMBL/GenBank/DDBJ whole genome shotgun (WGS) entry which is preliminary data.</text>
</comment>
<feature type="region of interest" description="Disordered" evidence="1">
    <location>
        <begin position="62"/>
        <end position="85"/>
    </location>
</feature>
<organism evidence="2 3">
    <name type="scientific">Deinococcus indicus</name>
    <dbReference type="NCBI Taxonomy" id="223556"/>
    <lineage>
        <taxon>Bacteria</taxon>
        <taxon>Thermotogati</taxon>
        <taxon>Deinococcota</taxon>
        <taxon>Deinococci</taxon>
        <taxon>Deinococcales</taxon>
        <taxon>Deinococcaceae</taxon>
        <taxon>Deinococcus</taxon>
    </lineage>
</organism>
<evidence type="ECO:0000313" key="3">
    <source>
        <dbReference type="Proteomes" id="UP000197208"/>
    </source>
</evidence>
<dbReference type="Proteomes" id="UP000197208">
    <property type="component" value="Unassembled WGS sequence"/>
</dbReference>
<protein>
    <submittedName>
        <fullName evidence="2">Uncharacterized protein</fullName>
    </submittedName>
</protein>
<dbReference type="AlphaFoldDB" id="A0A246BKM1"/>
<reference evidence="2 3" key="1">
    <citation type="submission" date="2017-05" db="EMBL/GenBank/DDBJ databases">
        <title>De novo genome assembly of Deniococcus indicus strain DR1.</title>
        <authorList>
            <person name="Chauhan D."/>
            <person name="Yennamalli R.M."/>
            <person name="Priyadarshini R."/>
        </authorList>
    </citation>
    <scope>NUCLEOTIDE SEQUENCE [LARGE SCALE GENOMIC DNA]</scope>
    <source>
        <strain evidence="2 3">DR1</strain>
    </source>
</reference>
<proteinExistence type="predicted"/>
<accession>A0A246BKM1</accession>
<keyword evidence="3" id="KW-1185">Reference proteome</keyword>
<gene>
    <name evidence="2" type="ORF">CBQ26_12105</name>
</gene>
<evidence type="ECO:0000313" key="2">
    <source>
        <dbReference type="EMBL" id="OWL95496.1"/>
    </source>
</evidence>
<name>A0A246BKM1_9DEIO</name>
<sequence length="85" mass="9169">MKGSLLAVLPESTDSDPADTARRAILNTLTHLPPPTDPPQQHEANPTLLARLERHLKRVRTAAPATSAALPHLLGSPEIRNSELL</sequence>
<dbReference type="RefSeq" id="WP_088248892.1">
    <property type="nucleotide sequence ID" value="NZ_NHMK01000016.1"/>
</dbReference>
<dbReference type="EMBL" id="NHMK01000016">
    <property type="protein sequence ID" value="OWL95496.1"/>
    <property type="molecule type" value="Genomic_DNA"/>
</dbReference>
<evidence type="ECO:0000256" key="1">
    <source>
        <dbReference type="SAM" id="MobiDB-lite"/>
    </source>
</evidence>